<feature type="domain" description="Small ribosomal subunit protein mS35 mitochondrial conserved" evidence="1">
    <location>
        <begin position="115"/>
        <end position="188"/>
    </location>
</feature>
<dbReference type="PhylomeDB" id="A0A0G4I690"/>
<dbReference type="AlphaFoldDB" id="A0A0G4I690"/>
<proteinExistence type="predicted"/>
<dbReference type="Pfam" id="PF10213">
    <property type="entry name" value="MRP-S28"/>
    <property type="match status" value="1"/>
</dbReference>
<organism evidence="2">
    <name type="scientific">Chromera velia CCMP2878</name>
    <dbReference type="NCBI Taxonomy" id="1169474"/>
    <lineage>
        <taxon>Eukaryota</taxon>
        <taxon>Sar</taxon>
        <taxon>Alveolata</taxon>
        <taxon>Colpodellida</taxon>
        <taxon>Chromeraceae</taxon>
        <taxon>Chromera</taxon>
    </lineage>
</organism>
<name>A0A0G4I690_9ALVE</name>
<dbReference type="VEuPathDB" id="CryptoDB:Cvel_11304"/>
<protein>
    <recommendedName>
        <fullName evidence="1">Small ribosomal subunit protein mS35 mitochondrial conserved domain-containing protein</fullName>
    </recommendedName>
</protein>
<evidence type="ECO:0000313" key="2">
    <source>
        <dbReference type="EMBL" id="CEM52486.1"/>
    </source>
</evidence>
<dbReference type="InterPro" id="IPR019349">
    <property type="entry name" value="Ribosomal_mS35_mit"/>
</dbReference>
<reference evidence="2" key="1">
    <citation type="submission" date="2014-11" db="EMBL/GenBank/DDBJ databases">
        <authorList>
            <person name="Otto D Thomas"/>
            <person name="Naeem Raeece"/>
        </authorList>
    </citation>
    <scope>NUCLEOTIDE SEQUENCE</scope>
</reference>
<sequence length="191" mass="21626">MPVLRLKDHLGTPEPSYHMAKTIRSQIGRAVAGWKMKKQFAYRNKYRLQKAVGLDHSADPEEMGRGAKVGSAAYTPLTKMQHLASLPRHTEDDSRFASEVPRHTLHYTVKWGPPRTEKDPTGYQCVVTFRLSECNLTSEQQQRVLDIVGRERYDRETGIVALESDLFADRNQNAAFLGDALEVLMRKAVAT</sequence>
<accession>A0A0G4I690</accession>
<dbReference type="EMBL" id="CDMZ01005265">
    <property type="protein sequence ID" value="CEM52486.1"/>
    <property type="molecule type" value="Genomic_DNA"/>
</dbReference>
<gene>
    <name evidence="2" type="ORF">Cvel_11304</name>
</gene>
<evidence type="ECO:0000259" key="1">
    <source>
        <dbReference type="Pfam" id="PF10213"/>
    </source>
</evidence>